<sequence length="145" mass="16010">MHGTALVLSYAKHKYKLNPLTMNTAYNLPISSSTATKCTVKTIKDEAVGTIKDVMLDTETGEVAYIVLAVDAGFLNLGSKLLALPWAAFDFHGQQRDVIIVNVDKEKLENAPGFDDDSWPTGPQHEFIHEVNSYYGYDKKSALSE</sequence>
<dbReference type="PANTHER" id="PTHR36505:SF1">
    <property type="entry name" value="BLR1072 PROTEIN"/>
    <property type="match status" value="1"/>
</dbReference>
<dbReference type="Pfam" id="PF05239">
    <property type="entry name" value="PRC"/>
    <property type="match status" value="1"/>
</dbReference>
<evidence type="ECO:0000313" key="2">
    <source>
        <dbReference type="EMBL" id="PZX61053.1"/>
    </source>
</evidence>
<dbReference type="EMBL" id="VORV01000002">
    <property type="protein sequence ID" value="TXD79189.1"/>
    <property type="molecule type" value="Genomic_DNA"/>
</dbReference>
<name>A0A2W7RJN9_9BACT</name>
<dbReference type="Proteomes" id="UP000321927">
    <property type="component" value="Unassembled WGS sequence"/>
</dbReference>
<gene>
    <name evidence="3" type="ORF">ESW18_02835</name>
    <name evidence="2" type="ORF">LV84_00041</name>
</gene>
<feature type="domain" description="PRC-barrel" evidence="1">
    <location>
        <begin position="38"/>
        <end position="107"/>
    </location>
</feature>
<dbReference type="PANTHER" id="PTHR36505">
    <property type="entry name" value="BLR1072 PROTEIN"/>
    <property type="match status" value="1"/>
</dbReference>
<evidence type="ECO:0000259" key="1">
    <source>
        <dbReference type="Pfam" id="PF05239"/>
    </source>
</evidence>
<comment type="caution">
    <text evidence="2">The sequence shown here is derived from an EMBL/GenBank/DDBJ whole genome shotgun (WGS) entry which is preliminary data.</text>
</comment>
<reference evidence="3 5" key="2">
    <citation type="submission" date="2019-08" db="EMBL/GenBank/DDBJ databases">
        <title>Genome of Algoriphagus ratkowskyi IC026.</title>
        <authorList>
            <person name="Bowman J.P."/>
        </authorList>
    </citation>
    <scope>NUCLEOTIDE SEQUENCE [LARGE SCALE GENOMIC DNA]</scope>
    <source>
        <strain evidence="3 5">IC026</strain>
    </source>
</reference>
<dbReference type="EMBL" id="QKZU01000001">
    <property type="protein sequence ID" value="PZX61053.1"/>
    <property type="molecule type" value="Genomic_DNA"/>
</dbReference>
<protein>
    <submittedName>
        <fullName evidence="3">PRC-barrel domain containing protein</fullName>
    </submittedName>
    <submittedName>
        <fullName evidence="2">PRC-barrel domain protein</fullName>
    </submittedName>
</protein>
<dbReference type="SUPFAM" id="SSF50346">
    <property type="entry name" value="PRC-barrel domain"/>
    <property type="match status" value="1"/>
</dbReference>
<dbReference type="InterPro" id="IPR027275">
    <property type="entry name" value="PRC-brl_dom"/>
</dbReference>
<accession>A0A2W7RJN9</accession>
<keyword evidence="5" id="KW-1185">Reference proteome</keyword>
<dbReference type="AlphaFoldDB" id="A0A2W7RJN9"/>
<evidence type="ECO:0000313" key="4">
    <source>
        <dbReference type="Proteomes" id="UP000249115"/>
    </source>
</evidence>
<dbReference type="Proteomes" id="UP000249115">
    <property type="component" value="Unassembled WGS sequence"/>
</dbReference>
<evidence type="ECO:0000313" key="3">
    <source>
        <dbReference type="EMBL" id="TXD79189.1"/>
    </source>
</evidence>
<proteinExistence type="predicted"/>
<reference evidence="2 4" key="1">
    <citation type="submission" date="2018-06" db="EMBL/GenBank/DDBJ databases">
        <title>Genomic Encyclopedia of Archaeal and Bacterial Type Strains, Phase II (KMG-II): from individual species to whole genera.</title>
        <authorList>
            <person name="Goeker M."/>
        </authorList>
    </citation>
    <scope>NUCLEOTIDE SEQUENCE [LARGE SCALE GENOMIC DNA]</scope>
    <source>
        <strain evidence="2 4">DSM 22686</strain>
    </source>
</reference>
<organism evidence="2 4">
    <name type="scientific">Algoriphagus ratkowskyi</name>
    <dbReference type="NCBI Taxonomy" id="57028"/>
    <lineage>
        <taxon>Bacteria</taxon>
        <taxon>Pseudomonadati</taxon>
        <taxon>Bacteroidota</taxon>
        <taxon>Cytophagia</taxon>
        <taxon>Cytophagales</taxon>
        <taxon>Cyclobacteriaceae</taxon>
        <taxon>Algoriphagus</taxon>
    </lineage>
</organism>
<dbReference type="InterPro" id="IPR011033">
    <property type="entry name" value="PRC_barrel-like_sf"/>
</dbReference>
<dbReference type="Gene3D" id="2.30.30.240">
    <property type="entry name" value="PRC-barrel domain"/>
    <property type="match status" value="1"/>
</dbReference>
<evidence type="ECO:0000313" key="5">
    <source>
        <dbReference type="Proteomes" id="UP000321927"/>
    </source>
</evidence>